<evidence type="ECO:0000256" key="2">
    <source>
        <dbReference type="ARBA" id="ARBA00022448"/>
    </source>
</evidence>
<keyword evidence="7" id="KW-1003">Cell membrane</keyword>
<feature type="transmembrane region" description="Helical" evidence="7">
    <location>
        <begin position="368"/>
        <end position="392"/>
    </location>
</feature>
<dbReference type="PANTHER" id="PTHR11706">
    <property type="entry name" value="SOLUTE CARRIER PROTEIN FAMILY 11 MEMBER"/>
    <property type="match status" value="1"/>
</dbReference>
<sequence>MAASAILLHRRFYHALWCAANSFYSLTAPDHVFQSQELLFKPSQIELGDVPAHEPAREVTLPKNSASNLDSRTVQSALEALSRETKKSRLARVFPFLGPAFIASVAYVDPGNFATNIQGGAQFGYLLLWVIITSNLIAMLIQTLSAKLGLATGQNLAEHCRNQFPKPVSITMWIIMEAVAMATDLAEFMGAALGFQLLFGIPLLAGALLTALTTIGILGMERFGFRPLEAVISAMVAVIALCYVAEIFIASPDWGDIAGHVVRPAFAGRESILLATGIIGATVMPHAIFLHSSLMQGRIVVKDRAKLRTLFRYEIMDVVIAMGIASFVNMSMLIMAAATFYATGKTSVATIEEAYRTLEPLLGSAAKYIFGISLLFSGLSSSSVGTSAGQVIMQGFIQRHIKPWIRRLVTMAPSLFVIAMGFDPTRTLVISQVVLSFGLPFAIVPLVLFTRRRDLMGDLVNKGATTVLAGVAASLIVALNIYLIYATFFPG</sequence>
<dbReference type="NCBIfam" id="NF037982">
    <property type="entry name" value="Nramp_1"/>
    <property type="match status" value="1"/>
</dbReference>
<feature type="transmembrane region" description="Helical" evidence="7">
    <location>
        <begin position="271"/>
        <end position="294"/>
    </location>
</feature>
<reference evidence="8 9" key="1">
    <citation type="submission" date="2021-06" db="EMBL/GenBank/DDBJ databases">
        <title>Gemonas diversity in paddy soil.</title>
        <authorList>
            <person name="Liu G."/>
        </authorList>
    </citation>
    <scope>NUCLEOTIDE SEQUENCE [LARGE SCALE GENOMIC DNA]</scope>
    <source>
        <strain evidence="8 9">RG29</strain>
    </source>
</reference>
<keyword evidence="6 7" id="KW-0472">Membrane</keyword>
<keyword evidence="3 7" id="KW-0812">Transmembrane</keyword>
<keyword evidence="7" id="KW-0406">Ion transport</keyword>
<comment type="function">
    <text evidence="7">H(+)-stimulated, divalent metal cation uptake system.</text>
</comment>
<evidence type="ECO:0000313" key="8">
    <source>
        <dbReference type="EMBL" id="QWV98368.1"/>
    </source>
</evidence>
<evidence type="ECO:0000256" key="4">
    <source>
        <dbReference type="ARBA" id="ARBA00022847"/>
    </source>
</evidence>
<accession>A0ABX8JKU1</accession>
<keyword evidence="9" id="KW-1185">Reference proteome</keyword>
<comment type="similarity">
    <text evidence="7">Belongs to the NRAMP family.</text>
</comment>
<gene>
    <name evidence="7" type="primary">mntH</name>
    <name evidence="8" type="ORF">KP005_03500</name>
</gene>
<dbReference type="PANTHER" id="PTHR11706:SF33">
    <property type="entry name" value="NATURAL RESISTANCE-ASSOCIATED MACROPHAGE PROTEIN 2"/>
    <property type="match status" value="1"/>
</dbReference>
<protein>
    <recommendedName>
        <fullName evidence="7">Divalent metal cation transporter MntH</fullName>
    </recommendedName>
</protein>
<feature type="transmembrane region" description="Helical" evidence="7">
    <location>
        <begin position="404"/>
        <end position="422"/>
    </location>
</feature>
<dbReference type="Pfam" id="PF01566">
    <property type="entry name" value="Nramp"/>
    <property type="match status" value="1"/>
</dbReference>
<dbReference type="Proteomes" id="UP000683493">
    <property type="component" value="Chromosome"/>
</dbReference>
<feature type="transmembrane region" description="Helical" evidence="7">
    <location>
        <begin position="90"/>
        <end position="108"/>
    </location>
</feature>
<feature type="transmembrane region" description="Helical" evidence="7">
    <location>
        <begin position="170"/>
        <end position="191"/>
    </location>
</feature>
<comment type="subcellular location">
    <subcellularLocation>
        <location evidence="7">Cell membrane</location>
        <topology evidence="7">Multi-pass membrane protein</topology>
    </subcellularLocation>
    <subcellularLocation>
        <location evidence="1">Membrane</location>
        <topology evidence="1">Multi-pass membrane protein</topology>
    </subcellularLocation>
</comment>
<evidence type="ECO:0000256" key="5">
    <source>
        <dbReference type="ARBA" id="ARBA00022989"/>
    </source>
</evidence>
<proteinExistence type="inferred from homology"/>
<feature type="transmembrane region" description="Helical" evidence="7">
    <location>
        <begin position="428"/>
        <end position="451"/>
    </location>
</feature>
<feature type="transmembrane region" description="Helical" evidence="7">
    <location>
        <begin position="197"/>
        <end position="218"/>
    </location>
</feature>
<dbReference type="NCBIfam" id="NF001923">
    <property type="entry name" value="PRK00701.1"/>
    <property type="match status" value="1"/>
</dbReference>
<organism evidence="8 9">
    <name type="scientific">Geomonas diazotrophica</name>
    <dbReference type="NCBI Taxonomy" id="2843197"/>
    <lineage>
        <taxon>Bacteria</taxon>
        <taxon>Pseudomonadati</taxon>
        <taxon>Thermodesulfobacteriota</taxon>
        <taxon>Desulfuromonadia</taxon>
        <taxon>Geobacterales</taxon>
        <taxon>Geobacteraceae</taxon>
        <taxon>Geomonas</taxon>
    </lineage>
</organism>
<dbReference type="InterPro" id="IPR001046">
    <property type="entry name" value="NRAMP_fam"/>
</dbReference>
<feature type="transmembrane region" description="Helical" evidence="7">
    <location>
        <begin position="463"/>
        <end position="485"/>
    </location>
</feature>
<feature type="transmembrane region" description="Helical" evidence="7">
    <location>
        <begin position="315"/>
        <end position="342"/>
    </location>
</feature>
<keyword evidence="5 7" id="KW-1133">Transmembrane helix</keyword>
<evidence type="ECO:0000256" key="1">
    <source>
        <dbReference type="ARBA" id="ARBA00004141"/>
    </source>
</evidence>
<dbReference type="EMBL" id="CP076724">
    <property type="protein sequence ID" value="QWV98368.1"/>
    <property type="molecule type" value="Genomic_DNA"/>
</dbReference>
<dbReference type="NCBIfam" id="TIGR01197">
    <property type="entry name" value="nramp"/>
    <property type="match status" value="1"/>
</dbReference>
<evidence type="ECO:0000256" key="3">
    <source>
        <dbReference type="ARBA" id="ARBA00022692"/>
    </source>
</evidence>
<keyword evidence="2 7" id="KW-0813">Transport</keyword>
<evidence type="ECO:0000256" key="6">
    <source>
        <dbReference type="ARBA" id="ARBA00023136"/>
    </source>
</evidence>
<feature type="transmembrane region" description="Helical" evidence="7">
    <location>
        <begin position="230"/>
        <end position="251"/>
    </location>
</feature>
<feature type="transmembrane region" description="Helical" evidence="7">
    <location>
        <begin position="128"/>
        <end position="150"/>
    </location>
</feature>
<name>A0ABX8JKU1_9BACT</name>
<evidence type="ECO:0000256" key="7">
    <source>
        <dbReference type="HAMAP-Rule" id="MF_00221"/>
    </source>
</evidence>
<dbReference type="HAMAP" id="MF_00221">
    <property type="entry name" value="NRAMP"/>
    <property type="match status" value="1"/>
</dbReference>
<evidence type="ECO:0000313" key="9">
    <source>
        <dbReference type="Proteomes" id="UP000683493"/>
    </source>
</evidence>
<keyword evidence="4 7" id="KW-0769">Symport</keyword>